<evidence type="ECO:0000313" key="3">
    <source>
        <dbReference type="Proteomes" id="UP001515480"/>
    </source>
</evidence>
<evidence type="ECO:0000256" key="1">
    <source>
        <dbReference type="SAM" id="MobiDB-lite"/>
    </source>
</evidence>
<feature type="region of interest" description="Disordered" evidence="1">
    <location>
        <begin position="364"/>
        <end position="389"/>
    </location>
</feature>
<dbReference type="Proteomes" id="UP001515480">
    <property type="component" value="Unassembled WGS sequence"/>
</dbReference>
<sequence>MGWCPLCPQPPSLPPALPPDRLRKLRRARLLVTMHPTPQRPPPTPDRLLELVARYGEICECIPSAARLRELSASYREPPSLSINGYSDGTAAEQLLELTDGFMRPPKQAITTNKRCIAGAPLASSSEPATVELASSSIPLAVEIDSTFVPLAVELASSSTPLPVELASSSTPLPVELASSSTPLPVELASSSTPLPVELASSSTPLPVELASSSTPLPVELASSSTSLPVELASSSTRVPVELASASIPLAVELASSVPLAVELASSTPLSVERPNNGLPPPERAEVAVRANCDLQTATEPPAVEASEGARSAASSAAPAGKAALAEGGDATIASQSSITGALDTGAGLHVNGAMPALHLSERGDAPAEMGTGSAAAQEAHTPPPPQHSLLGLQLQRWVKCCIPPQVPRPSEPQPPLKDVESDPLQLPTPTVDTEDIVEASAPAPSKVTVDMIPRMGPALVLKTMEDAESFGDVTLMIAACKQLALLCKKEEGCAVCTRLHAAKAVRKTMARHLKVAELQQHACGVFVRLCGGKDGTRRDQAASSGVFRSILAAMTMHLEDRRIQETGLLAIRNICVGKDSNTMLRKKKAVEEGAIKGIVAGIRRFEGNKPVLKQGLPTLRLLCGNSQALQRQAIEQGAQEEWFDSSSPLQRLLTRRKAKRKVKSKSAG</sequence>
<dbReference type="InterPro" id="IPR011989">
    <property type="entry name" value="ARM-like"/>
</dbReference>
<dbReference type="AlphaFoldDB" id="A0AB34JIJ4"/>
<keyword evidence="3" id="KW-1185">Reference proteome</keyword>
<dbReference type="EMBL" id="JBGBPQ010000007">
    <property type="protein sequence ID" value="KAL1521390.1"/>
    <property type="molecule type" value="Genomic_DNA"/>
</dbReference>
<comment type="caution">
    <text evidence="2">The sequence shown here is derived from an EMBL/GenBank/DDBJ whole genome shotgun (WGS) entry which is preliminary data.</text>
</comment>
<name>A0AB34JIJ4_PRYPA</name>
<gene>
    <name evidence="2" type="ORF">AB1Y20_021056</name>
</gene>
<dbReference type="InterPro" id="IPR016024">
    <property type="entry name" value="ARM-type_fold"/>
</dbReference>
<feature type="compositionally biased region" description="Pro residues" evidence="1">
    <location>
        <begin position="405"/>
        <end position="416"/>
    </location>
</feature>
<organism evidence="2 3">
    <name type="scientific">Prymnesium parvum</name>
    <name type="common">Toxic golden alga</name>
    <dbReference type="NCBI Taxonomy" id="97485"/>
    <lineage>
        <taxon>Eukaryota</taxon>
        <taxon>Haptista</taxon>
        <taxon>Haptophyta</taxon>
        <taxon>Prymnesiophyceae</taxon>
        <taxon>Prymnesiales</taxon>
        <taxon>Prymnesiaceae</taxon>
        <taxon>Prymnesium</taxon>
    </lineage>
</organism>
<accession>A0AB34JIJ4</accession>
<reference evidence="2 3" key="1">
    <citation type="journal article" date="2024" name="Science">
        <title>Giant polyketide synthase enzymes in the biosynthesis of giant marine polyether toxins.</title>
        <authorList>
            <person name="Fallon T.R."/>
            <person name="Shende V.V."/>
            <person name="Wierzbicki I.H."/>
            <person name="Pendleton A.L."/>
            <person name="Watervoot N.F."/>
            <person name="Auber R.P."/>
            <person name="Gonzalez D.J."/>
            <person name="Wisecaver J.H."/>
            <person name="Moore B.S."/>
        </authorList>
    </citation>
    <scope>NUCLEOTIDE SEQUENCE [LARGE SCALE GENOMIC DNA]</scope>
    <source>
        <strain evidence="2 3">12B1</strain>
    </source>
</reference>
<evidence type="ECO:0000313" key="2">
    <source>
        <dbReference type="EMBL" id="KAL1521390.1"/>
    </source>
</evidence>
<proteinExistence type="predicted"/>
<protein>
    <submittedName>
        <fullName evidence="2">Uncharacterized protein</fullName>
    </submittedName>
</protein>
<dbReference type="SUPFAM" id="SSF48371">
    <property type="entry name" value="ARM repeat"/>
    <property type="match status" value="1"/>
</dbReference>
<dbReference type="Gene3D" id="1.25.10.10">
    <property type="entry name" value="Leucine-rich Repeat Variant"/>
    <property type="match status" value="1"/>
</dbReference>
<feature type="region of interest" description="Disordered" evidence="1">
    <location>
        <begin position="404"/>
        <end position="430"/>
    </location>
</feature>